<feature type="binding site" evidence="7">
    <location>
        <position position="91"/>
    </location>
    <ligand>
        <name>Zn(2+)</name>
        <dbReference type="ChEBI" id="CHEBI:29105"/>
    </ligand>
</feature>
<evidence type="ECO:0000256" key="3">
    <source>
        <dbReference type="ARBA" id="ARBA00022833"/>
    </source>
</evidence>
<keyword evidence="7" id="KW-0479">Metal-binding</keyword>
<evidence type="ECO:0000256" key="5">
    <source>
        <dbReference type="ARBA" id="ARBA00023125"/>
    </source>
</evidence>
<dbReference type="RefSeq" id="WP_294201165.1">
    <property type="nucleotide sequence ID" value="NZ_CP154834.1"/>
</dbReference>
<protein>
    <submittedName>
        <fullName evidence="9">Transcriptional repressor</fullName>
    </submittedName>
</protein>
<dbReference type="AlphaFoldDB" id="A0AAU6WKM0"/>
<comment type="cofactor">
    <cofactor evidence="7">
        <name>Zn(2+)</name>
        <dbReference type="ChEBI" id="CHEBI:29105"/>
    </cofactor>
    <text evidence="7">Binds 1 zinc ion per subunit.</text>
</comment>
<dbReference type="InterPro" id="IPR043135">
    <property type="entry name" value="Fur_C"/>
</dbReference>
<accession>A0AAU6WKM0</accession>
<evidence type="ECO:0000256" key="2">
    <source>
        <dbReference type="ARBA" id="ARBA00022491"/>
    </source>
</evidence>
<dbReference type="GO" id="GO:0045892">
    <property type="term" value="P:negative regulation of DNA-templated transcription"/>
    <property type="evidence" value="ECO:0007669"/>
    <property type="project" value="TreeGrafter"/>
</dbReference>
<dbReference type="PANTHER" id="PTHR33202">
    <property type="entry name" value="ZINC UPTAKE REGULATION PROTEIN"/>
    <property type="match status" value="1"/>
</dbReference>
<evidence type="ECO:0000256" key="7">
    <source>
        <dbReference type="PIRSR" id="PIRSR602481-1"/>
    </source>
</evidence>
<dbReference type="Pfam" id="PF01475">
    <property type="entry name" value="FUR"/>
    <property type="match status" value="1"/>
</dbReference>
<dbReference type="PANTHER" id="PTHR33202:SF7">
    <property type="entry name" value="FERRIC UPTAKE REGULATION PROTEIN"/>
    <property type="match status" value="1"/>
</dbReference>
<dbReference type="SUPFAM" id="SSF46785">
    <property type="entry name" value="Winged helix' DNA-binding domain"/>
    <property type="match status" value="1"/>
</dbReference>
<keyword evidence="3 7" id="KW-0862">Zinc</keyword>
<dbReference type="Proteomes" id="UP001463665">
    <property type="component" value="Chromosome"/>
</dbReference>
<evidence type="ECO:0000313" key="9">
    <source>
        <dbReference type="EMBL" id="XAO73296.1"/>
    </source>
</evidence>
<dbReference type="Gene3D" id="3.30.1490.190">
    <property type="match status" value="1"/>
</dbReference>
<sequence length="129" mass="14652">MKQIRNTHAKTEILNIINNSEVALSHADIQKKIGDMCNRVTIYRVLERLEKEGNIHKITNVDGVVNFAKCDHICQTDHHTHDHIHFNCEKCKTMICIENIAPAISLPEDFTVSSYNLVISGICPKCQNL</sequence>
<dbReference type="EMBL" id="CP154834">
    <property type="protein sequence ID" value="XAO73296.1"/>
    <property type="molecule type" value="Genomic_DNA"/>
</dbReference>
<evidence type="ECO:0000256" key="1">
    <source>
        <dbReference type="ARBA" id="ARBA00007957"/>
    </source>
</evidence>
<feature type="binding site" evidence="7">
    <location>
        <position position="88"/>
    </location>
    <ligand>
        <name>Zn(2+)</name>
        <dbReference type="ChEBI" id="CHEBI:29105"/>
    </ligand>
</feature>
<proteinExistence type="inferred from homology"/>
<feature type="binding site" evidence="8">
    <location>
        <position position="98"/>
    </location>
    <ligand>
        <name>Fe cation</name>
        <dbReference type="ChEBI" id="CHEBI:24875"/>
    </ligand>
</feature>
<evidence type="ECO:0000256" key="4">
    <source>
        <dbReference type="ARBA" id="ARBA00023015"/>
    </source>
</evidence>
<evidence type="ECO:0000256" key="8">
    <source>
        <dbReference type="PIRSR" id="PIRSR602481-2"/>
    </source>
</evidence>
<keyword evidence="5" id="KW-0238">DNA-binding</keyword>
<dbReference type="GO" id="GO:0008270">
    <property type="term" value="F:zinc ion binding"/>
    <property type="evidence" value="ECO:0007669"/>
    <property type="project" value="TreeGrafter"/>
</dbReference>
<dbReference type="GO" id="GO:0000976">
    <property type="term" value="F:transcription cis-regulatory region binding"/>
    <property type="evidence" value="ECO:0007669"/>
    <property type="project" value="TreeGrafter"/>
</dbReference>
<comment type="similarity">
    <text evidence="1">Belongs to the Fur family.</text>
</comment>
<comment type="cofactor">
    <cofactor evidence="8">
        <name>Mn(2+)</name>
        <dbReference type="ChEBI" id="CHEBI:29035"/>
    </cofactor>
    <cofactor evidence="8">
        <name>Fe(2+)</name>
        <dbReference type="ChEBI" id="CHEBI:29033"/>
    </cofactor>
    <text evidence="8">Binds 1 Mn(2+) or Fe(2+) ion per subunit.</text>
</comment>
<dbReference type="InterPro" id="IPR002481">
    <property type="entry name" value="FUR"/>
</dbReference>
<organism evidence="9 10">
    <name type="scientific">Chryseobacterium endophyticum</name>
    <dbReference type="NCBI Taxonomy" id="1854762"/>
    <lineage>
        <taxon>Bacteria</taxon>
        <taxon>Pseudomonadati</taxon>
        <taxon>Bacteroidota</taxon>
        <taxon>Flavobacteriia</taxon>
        <taxon>Flavobacteriales</taxon>
        <taxon>Weeksellaceae</taxon>
        <taxon>Chryseobacterium group</taxon>
        <taxon>Chryseobacterium</taxon>
    </lineage>
</organism>
<name>A0AAU6WKM0_9FLAO</name>
<keyword evidence="10" id="KW-1185">Reference proteome</keyword>
<dbReference type="InterPro" id="IPR036390">
    <property type="entry name" value="WH_DNA-bd_sf"/>
</dbReference>
<gene>
    <name evidence="9" type="ORF">AAFP95_16190</name>
</gene>
<keyword evidence="4" id="KW-0805">Transcription regulation</keyword>
<dbReference type="GO" id="GO:0003700">
    <property type="term" value="F:DNA-binding transcription factor activity"/>
    <property type="evidence" value="ECO:0007669"/>
    <property type="project" value="InterPro"/>
</dbReference>
<reference evidence="9 10" key="1">
    <citation type="submission" date="2024-04" db="EMBL/GenBank/DDBJ databases">
        <title>Genome sequencing and assembly of rice foliar adapted Chryseobacterium endophyticum OsEnb-ALM-A6.</title>
        <authorList>
            <person name="Kumar S."/>
            <person name="Javed M."/>
            <person name="Chouhan V."/>
            <person name="Charishma K."/>
            <person name="Patel A."/>
            <person name="Kumar M."/>
            <person name="Sahu K.P."/>
            <person name="Kumar A."/>
        </authorList>
    </citation>
    <scope>NUCLEOTIDE SEQUENCE [LARGE SCALE GENOMIC DNA]</scope>
    <source>
        <strain evidence="9 10">OsEnb-ALM-A6</strain>
    </source>
</reference>
<dbReference type="Gene3D" id="1.10.10.10">
    <property type="entry name" value="Winged helix-like DNA-binding domain superfamily/Winged helix DNA-binding domain"/>
    <property type="match status" value="1"/>
</dbReference>
<evidence type="ECO:0000313" key="10">
    <source>
        <dbReference type="Proteomes" id="UP001463665"/>
    </source>
</evidence>
<feature type="binding site" evidence="7">
    <location>
        <position position="123"/>
    </location>
    <ligand>
        <name>Zn(2+)</name>
        <dbReference type="ChEBI" id="CHEBI:29105"/>
    </ligand>
</feature>
<evidence type="ECO:0000256" key="6">
    <source>
        <dbReference type="ARBA" id="ARBA00023163"/>
    </source>
</evidence>
<dbReference type="GO" id="GO:1900376">
    <property type="term" value="P:regulation of secondary metabolite biosynthetic process"/>
    <property type="evidence" value="ECO:0007669"/>
    <property type="project" value="TreeGrafter"/>
</dbReference>
<keyword evidence="8" id="KW-0408">Iron</keyword>
<feature type="binding site" evidence="8">
    <location>
        <position position="78"/>
    </location>
    <ligand>
        <name>Fe cation</name>
        <dbReference type="ChEBI" id="CHEBI:24875"/>
    </ligand>
</feature>
<keyword evidence="6" id="KW-0804">Transcription</keyword>
<keyword evidence="2" id="KW-0678">Repressor</keyword>
<dbReference type="InterPro" id="IPR036388">
    <property type="entry name" value="WH-like_DNA-bd_sf"/>
</dbReference>
<feature type="binding site" evidence="7">
    <location>
        <position position="126"/>
    </location>
    <ligand>
        <name>Zn(2+)</name>
        <dbReference type="ChEBI" id="CHEBI:29105"/>
    </ligand>
</feature>